<feature type="region of interest" description="Disordered" evidence="1">
    <location>
        <begin position="288"/>
        <end position="311"/>
    </location>
</feature>
<feature type="domain" description="DUF4340" evidence="2">
    <location>
        <begin position="67"/>
        <end position="237"/>
    </location>
</feature>
<keyword evidence="4" id="KW-1185">Reference proteome</keyword>
<evidence type="ECO:0000313" key="3">
    <source>
        <dbReference type="EMBL" id="AJQ97262.1"/>
    </source>
</evidence>
<reference evidence="3 4" key="1">
    <citation type="submission" date="2014-01" db="EMBL/GenBank/DDBJ databases">
        <title>Full genme sequencing of cellulolytic bacterium Gynuella sunshinyii YC6258T gen. nov., sp. nov.</title>
        <authorList>
            <person name="Khan H."/>
            <person name="Chung E.J."/>
            <person name="Chung Y.R."/>
        </authorList>
    </citation>
    <scope>NUCLEOTIDE SEQUENCE [LARGE SCALE GENOMIC DNA]</scope>
    <source>
        <strain evidence="3 4">YC6258</strain>
    </source>
</reference>
<evidence type="ECO:0000313" key="4">
    <source>
        <dbReference type="Proteomes" id="UP000032266"/>
    </source>
</evidence>
<evidence type="ECO:0000259" key="2">
    <source>
        <dbReference type="Pfam" id="PF14238"/>
    </source>
</evidence>
<proteinExistence type="predicted"/>
<dbReference type="AlphaFoldDB" id="A0A0C5VRM3"/>
<dbReference type="Pfam" id="PF14238">
    <property type="entry name" value="DUF4340"/>
    <property type="match status" value="1"/>
</dbReference>
<dbReference type="HOGENOM" id="CLU_060896_0_0_6"/>
<dbReference type="InterPro" id="IPR025641">
    <property type="entry name" value="DUF4340"/>
</dbReference>
<accession>A0A0C5VRM3</accession>
<dbReference type="OrthoDB" id="5431982at2"/>
<dbReference type="Proteomes" id="UP000032266">
    <property type="component" value="Chromosome"/>
</dbReference>
<dbReference type="RefSeq" id="WP_044619047.1">
    <property type="nucleotide sequence ID" value="NZ_CP007142.1"/>
</dbReference>
<sequence length="311" mass="34942">MKKFQTWLAGLLVVQIALAGGLFWNSQNRHSGNQPQPLLSFQSKEIDKAVISGEDKNVTLKKVSGEWQLADNALPADSQKVIEQLSKLEQLKTGWPVATSKSSHERFEVAKDKFQRHIELFKGDQKVAELYLGSSPGFKQINIRRPDDDKVYSATMASYEFPVDDEGWLDRSLLAASDISDIKGSDYALSKKDKQWQLTETDGQNTEPADHQKAEDLATALSNLKVLSILENKDEAPDQPATELTVSSGDKQWVYRFSQRNDNYYVSRDDRDAVFKISKPIYDSIVEVKEPQLAGQESHSDDAKTDNNSQS</sequence>
<dbReference type="KEGG" id="gsn:YC6258_05232"/>
<dbReference type="STRING" id="1445510.YC6258_05232"/>
<protein>
    <recommendedName>
        <fullName evidence="2">DUF4340 domain-containing protein</fullName>
    </recommendedName>
</protein>
<gene>
    <name evidence="3" type="ORF">YC6258_05232</name>
</gene>
<dbReference type="EMBL" id="CP007142">
    <property type="protein sequence ID" value="AJQ97262.1"/>
    <property type="molecule type" value="Genomic_DNA"/>
</dbReference>
<organism evidence="3 4">
    <name type="scientific">Gynuella sunshinyii YC6258</name>
    <dbReference type="NCBI Taxonomy" id="1445510"/>
    <lineage>
        <taxon>Bacteria</taxon>
        <taxon>Pseudomonadati</taxon>
        <taxon>Pseudomonadota</taxon>
        <taxon>Gammaproteobacteria</taxon>
        <taxon>Oceanospirillales</taxon>
        <taxon>Saccharospirillaceae</taxon>
        <taxon>Gynuella</taxon>
    </lineage>
</organism>
<evidence type="ECO:0000256" key="1">
    <source>
        <dbReference type="SAM" id="MobiDB-lite"/>
    </source>
</evidence>
<name>A0A0C5VRM3_9GAMM</name>